<evidence type="ECO:0000256" key="3">
    <source>
        <dbReference type="ARBA" id="ARBA00022989"/>
    </source>
</evidence>
<dbReference type="STRING" id="642227.HA49_11695"/>
<evidence type="ECO:0000313" key="6">
    <source>
        <dbReference type="EMBL" id="KGD72877.1"/>
    </source>
</evidence>
<feature type="transmembrane region" description="Helical" evidence="5">
    <location>
        <begin position="20"/>
        <end position="40"/>
    </location>
</feature>
<gene>
    <name evidence="6" type="ORF">HA49_11695</name>
</gene>
<keyword evidence="1" id="KW-1003">Cell membrane</keyword>
<dbReference type="AlphaFoldDB" id="A0A095T835"/>
<sequence length="78" mass="8884">MDLSNHPPLSSLTELVFGDSLFFPPIFKSVLLGFFLWLVIHPLIRARMYSGTFWHPTLMDLSLFILCVVASFGLLSLR</sequence>
<dbReference type="OrthoDB" id="5902102at2"/>
<dbReference type="RefSeq" id="WP_038020549.1">
    <property type="nucleotide sequence ID" value="NZ_JPKR02000003.1"/>
</dbReference>
<dbReference type="EMBL" id="JPKR02000003">
    <property type="protein sequence ID" value="KGD72877.1"/>
    <property type="molecule type" value="Genomic_DNA"/>
</dbReference>
<evidence type="ECO:0000256" key="2">
    <source>
        <dbReference type="ARBA" id="ARBA00022692"/>
    </source>
</evidence>
<dbReference type="Proteomes" id="UP000029577">
    <property type="component" value="Unassembled WGS sequence"/>
</dbReference>
<keyword evidence="7" id="KW-1185">Reference proteome</keyword>
<evidence type="ECO:0000256" key="4">
    <source>
        <dbReference type="ARBA" id="ARBA00023136"/>
    </source>
</evidence>
<feature type="transmembrane region" description="Helical" evidence="5">
    <location>
        <begin position="52"/>
        <end position="75"/>
    </location>
</feature>
<evidence type="ECO:0000313" key="7">
    <source>
        <dbReference type="Proteomes" id="UP000029577"/>
    </source>
</evidence>
<name>A0A095T835_9GAMM</name>
<evidence type="ECO:0000256" key="1">
    <source>
        <dbReference type="ARBA" id="ARBA00022475"/>
    </source>
</evidence>
<dbReference type="Pfam" id="PF07869">
    <property type="entry name" value="DUF1656"/>
    <property type="match status" value="1"/>
</dbReference>
<reference evidence="6" key="1">
    <citation type="submission" date="2014-12" db="EMBL/GenBank/DDBJ databases">
        <title>The draft genome of the Tatumella morbirosei type strain, LMG23360T isolated from pineapple rot.</title>
        <authorList>
            <person name="Smits T.H."/>
            <person name="Palmer M."/>
            <person name="Venter S.N."/>
            <person name="Duffy B."/>
            <person name="Steenkamp E.T."/>
            <person name="Chan W.Y."/>
            <person name="Coutinho T.A."/>
            <person name="Coetzee M.P."/>
            <person name="De Maayer P."/>
        </authorList>
    </citation>
    <scope>NUCLEOTIDE SEQUENCE [LARGE SCALE GENOMIC DNA]</scope>
    <source>
        <strain evidence="6">LMG 23360</strain>
    </source>
</reference>
<comment type="caution">
    <text evidence="6">The sequence shown here is derived from an EMBL/GenBank/DDBJ whole genome shotgun (WGS) entry which is preliminary data.</text>
</comment>
<keyword evidence="4 5" id="KW-0472">Membrane</keyword>
<keyword evidence="3 5" id="KW-1133">Transmembrane helix</keyword>
<protein>
    <submittedName>
        <fullName evidence="6">Membrane protein</fullName>
    </submittedName>
</protein>
<organism evidence="6 7">
    <name type="scientific">Tatumella morbirosei</name>
    <dbReference type="NCBI Taxonomy" id="642227"/>
    <lineage>
        <taxon>Bacteria</taxon>
        <taxon>Pseudomonadati</taxon>
        <taxon>Pseudomonadota</taxon>
        <taxon>Gammaproteobacteria</taxon>
        <taxon>Enterobacterales</taxon>
        <taxon>Erwiniaceae</taxon>
        <taxon>Tatumella</taxon>
    </lineage>
</organism>
<keyword evidence="2 5" id="KW-0812">Transmembrane</keyword>
<dbReference type="eggNOG" id="ENOG5031QQ1">
    <property type="taxonomic scope" value="Bacteria"/>
</dbReference>
<evidence type="ECO:0000256" key="5">
    <source>
        <dbReference type="SAM" id="Phobius"/>
    </source>
</evidence>
<dbReference type="InterPro" id="IPR012451">
    <property type="entry name" value="DUF1656"/>
</dbReference>
<accession>A0A095T835</accession>
<proteinExistence type="predicted"/>